<evidence type="ECO:0000256" key="1">
    <source>
        <dbReference type="ARBA" id="ARBA00004141"/>
    </source>
</evidence>
<dbReference type="EMBL" id="JANBPK010001315">
    <property type="protein sequence ID" value="KAJ2923565.1"/>
    <property type="molecule type" value="Genomic_DNA"/>
</dbReference>
<keyword evidence="2" id="KW-0812">Transmembrane</keyword>
<dbReference type="OrthoDB" id="648285at2759"/>
<dbReference type="PANTHER" id="PTHR48022">
    <property type="entry name" value="PLASTIDIC GLUCOSE TRANSPORTER 4"/>
    <property type="match status" value="1"/>
</dbReference>
<proteinExistence type="predicted"/>
<comment type="caution">
    <text evidence="6">The sequence shown here is derived from an EMBL/GenBank/DDBJ whole genome shotgun (WGS) entry which is preliminary data.</text>
</comment>
<evidence type="ECO:0000256" key="2">
    <source>
        <dbReference type="ARBA" id="ARBA00022692"/>
    </source>
</evidence>
<keyword evidence="4" id="KW-0472">Membrane</keyword>
<evidence type="ECO:0000313" key="6">
    <source>
        <dbReference type="EMBL" id="KAJ2923565.1"/>
    </source>
</evidence>
<protein>
    <recommendedName>
        <fullName evidence="8">Major facilitator superfamily (MFS) profile domain-containing protein</fullName>
    </recommendedName>
</protein>
<dbReference type="SUPFAM" id="SSF103473">
    <property type="entry name" value="MFS general substrate transporter"/>
    <property type="match status" value="1"/>
</dbReference>
<evidence type="ECO:0000256" key="3">
    <source>
        <dbReference type="ARBA" id="ARBA00022989"/>
    </source>
</evidence>
<feature type="non-terminal residue" evidence="6">
    <location>
        <position position="158"/>
    </location>
</feature>
<comment type="subcellular location">
    <subcellularLocation>
        <location evidence="1">Membrane</location>
        <topology evidence="1">Multi-pass membrane protein</topology>
    </subcellularLocation>
</comment>
<feature type="region of interest" description="Disordered" evidence="5">
    <location>
        <begin position="123"/>
        <end position="158"/>
    </location>
</feature>
<keyword evidence="7" id="KW-1185">Reference proteome</keyword>
<sequence>MALSTSVNWTSNFLMAFLTPILFNAIHGGFWFILMGSCLASFAVVWYMYPETSGKTLEELGEVFGDQETTSSPFKDAVQTVRLDGSGGPDGGAGEALLVSGDAVILEPRALLDVARALAPASEVTLAGSQKDKDKDGSSSLLKVGSREEKASQASREV</sequence>
<accession>A0A9W8IVQ1</accession>
<name>A0A9W8IVQ1_9AGAR</name>
<dbReference type="AlphaFoldDB" id="A0A9W8IVQ1"/>
<evidence type="ECO:0000313" key="7">
    <source>
        <dbReference type="Proteomes" id="UP001140091"/>
    </source>
</evidence>
<organism evidence="6 7">
    <name type="scientific">Candolleomyces eurysporus</name>
    <dbReference type="NCBI Taxonomy" id="2828524"/>
    <lineage>
        <taxon>Eukaryota</taxon>
        <taxon>Fungi</taxon>
        <taxon>Dikarya</taxon>
        <taxon>Basidiomycota</taxon>
        <taxon>Agaricomycotina</taxon>
        <taxon>Agaricomycetes</taxon>
        <taxon>Agaricomycetidae</taxon>
        <taxon>Agaricales</taxon>
        <taxon>Agaricineae</taxon>
        <taxon>Psathyrellaceae</taxon>
        <taxon>Candolleomyces</taxon>
    </lineage>
</organism>
<dbReference type="GO" id="GO:0016020">
    <property type="term" value="C:membrane"/>
    <property type="evidence" value="ECO:0007669"/>
    <property type="project" value="UniProtKB-SubCell"/>
</dbReference>
<dbReference type="PANTHER" id="PTHR48022:SF2">
    <property type="entry name" value="PLASTIDIC GLUCOSE TRANSPORTER 4"/>
    <property type="match status" value="1"/>
</dbReference>
<gene>
    <name evidence="6" type="ORF">H1R20_g13526</name>
</gene>
<dbReference type="InterPro" id="IPR005828">
    <property type="entry name" value="MFS_sugar_transport-like"/>
</dbReference>
<dbReference type="Gene3D" id="1.20.1250.20">
    <property type="entry name" value="MFS general substrate transporter like domains"/>
    <property type="match status" value="1"/>
</dbReference>
<dbReference type="Pfam" id="PF00083">
    <property type="entry name" value="Sugar_tr"/>
    <property type="match status" value="1"/>
</dbReference>
<dbReference type="GO" id="GO:0005351">
    <property type="term" value="F:carbohydrate:proton symporter activity"/>
    <property type="evidence" value="ECO:0007669"/>
    <property type="project" value="TreeGrafter"/>
</dbReference>
<evidence type="ECO:0000256" key="5">
    <source>
        <dbReference type="SAM" id="MobiDB-lite"/>
    </source>
</evidence>
<dbReference type="InterPro" id="IPR050360">
    <property type="entry name" value="MFS_Sugar_Transporters"/>
</dbReference>
<reference evidence="6" key="1">
    <citation type="submission" date="2022-06" db="EMBL/GenBank/DDBJ databases">
        <title>Genome Sequence of Candolleomyces eurysporus.</title>
        <authorList>
            <person name="Buettner E."/>
        </authorList>
    </citation>
    <scope>NUCLEOTIDE SEQUENCE</scope>
    <source>
        <strain evidence="6">VTCC 930004</strain>
    </source>
</reference>
<evidence type="ECO:0000256" key="4">
    <source>
        <dbReference type="ARBA" id="ARBA00023136"/>
    </source>
</evidence>
<dbReference type="InterPro" id="IPR036259">
    <property type="entry name" value="MFS_trans_sf"/>
</dbReference>
<dbReference type="Proteomes" id="UP001140091">
    <property type="component" value="Unassembled WGS sequence"/>
</dbReference>
<feature type="compositionally biased region" description="Basic and acidic residues" evidence="5">
    <location>
        <begin position="145"/>
        <end position="158"/>
    </location>
</feature>
<keyword evidence="3" id="KW-1133">Transmembrane helix</keyword>
<evidence type="ECO:0008006" key="8">
    <source>
        <dbReference type="Google" id="ProtNLM"/>
    </source>
</evidence>